<organism evidence="3 4">
    <name type="scientific">Deinococcus ruber</name>
    <dbReference type="NCBI Taxonomy" id="1848197"/>
    <lineage>
        <taxon>Bacteria</taxon>
        <taxon>Thermotogati</taxon>
        <taxon>Deinococcota</taxon>
        <taxon>Deinococci</taxon>
        <taxon>Deinococcales</taxon>
        <taxon>Deinococcaceae</taxon>
        <taxon>Deinococcus</taxon>
    </lineage>
</organism>
<reference evidence="3" key="1">
    <citation type="journal article" date="2014" name="Int. J. Syst. Evol. Microbiol.">
        <title>Complete genome sequence of Corynebacterium casei LMG S-19264T (=DSM 44701T), isolated from a smear-ripened cheese.</title>
        <authorList>
            <consortium name="US DOE Joint Genome Institute (JGI-PGF)"/>
            <person name="Walter F."/>
            <person name="Albersmeier A."/>
            <person name="Kalinowski J."/>
            <person name="Ruckert C."/>
        </authorList>
    </citation>
    <scope>NUCLEOTIDE SEQUENCE</scope>
    <source>
        <strain evidence="3">JCM 31311</strain>
    </source>
</reference>
<dbReference type="RefSeq" id="WP_189091183.1">
    <property type="nucleotide sequence ID" value="NZ_BMQL01000016.1"/>
</dbReference>
<dbReference type="Pfam" id="PF00144">
    <property type="entry name" value="Beta-lactamase"/>
    <property type="match status" value="1"/>
</dbReference>
<dbReference type="PANTHER" id="PTHR43283:SF11">
    <property type="entry name" value="BETA-LACTAMASE-RELATED DOMAIN-CONTAINING PROTEIN"/>
    <property type="match status" value="1"/>
</dbReference>
<dbReference type="Gene3D" id="3.40.710.10">
    <property type="entry name" value="DD-peptidase/beta-lactamase superfamily"/>
    <property type="match status" value="1"/>
</dbReference>
<evidence type="ECO:0000313" key="4">
    <source>
        <dbReference type="Proteomes" id="UP000603865"/>
    </source>
</evidence>
<feature type="domain" description="Beta-lactamase-related" evidence="2">
    <location>
        <begin position="7"/>
        <end position="307"/>
    </location>
</feature>
<dbReference type="EMBL" id="BMQL01000016">
    <property type="protein sequence ID" value="GGR13950.1"/>
    <property type="molecule type" value="Genomic_DNA"/>
</dbReference>
<proteinExistence type="predicted"/>
<sequence>MTGNAFQLVEQAVKDGVVPGAALGVLRAGESAEVACWGLAQRVPTEEPLTLDTVFDLASLTKVLFTVPEVLRVVEDGLADLDDPISRFLPEIGWLRPTDLSAVTLRQLLTHTAGLPAHAPLYTWGVSPATLKARLLQEPWPLGEHVYSDIGYMLLGLIVERLRGEALSARPLSPGLTFAPDARLAASTEFCPWRGQVIRGEVHDENASALGGAAGHAGLFGTLAGVLKVAESLLDGTLLSRAALTELRRPQTDTRALGWERRYAGWSGGSLCSASTIGHTGFTGTGAWIDFERGFAWVLLTNSVHPSRHTRVPLNPLRRSVGNALAASWEDR</sequence>
<gene>
    <name evidence="3" type="ORF">GCM10008957_28480</name>
</gene>
<protein>
    <submittedName>
        <fullName evidence="3">Esterase</fullName>
    </submittedName>
</protein>
<accession>A0A918C9Z5</accession>
<evidence type="ECO:0000256" key="1">
    <source>
        <dbReference type="ARBA" id="ARBA00022801"/>
    </source>
</evidence>
<keyword evidence="4" id="KW-1185">Reference proteome</keyword>
<reference evidence="3" key="2">
    <citation type="submission" date="2020-09" db="EMBL/GenBank/DDBJ databases">
        <authorList>
            <person name="Sun Q."/>
            <person name="Ohkuma M."/>
        </authorList>
    </citation>
    <scope>NUCLEOTIDE SEQUENCE</scope>
    <source>
        <strain evidence="3">JCM 31311</strain>
    </source>
</reference>
<evidence type="ECO:0000313" key="3">
    <source>
        <dbReference type="EMBL" id="GGR13950.1"/>
    </source>
</evidence>
<comment type="caution">
    <text evidence="3">The sequence shown here is derived from an EMBL/GenBank/DDBJ whole genome shotgun (WGS) entry which is preliminary data.</text>
</comment>
<name>A0A918C9Z5_9DEIO</name>
<dbReference type="SUPFAM" id="SSF56601">
    <property type="entry name" value="beta-lactamase/transpeptidase-like"/>
    <property type="match status" value="1"/>
</dbReference>
<dbReference type="GO" id="GO:0016787">
    <property type="term" value="F:hydrolase activity"/>
    <property type="evidence" value="ECO:0007669"/>
    <property type="project" value="UniProtKB-KW"/>
</dbReference>
<dbReference type="InterPro" id="IPR001466">
    <property type="entry name" value="Beta-lactam-related"/>
</dbReference>
<dbReference type="InterPro" id="IPR050789">
    <property type="entry name" value="Diverse_Enzym_Activities"/>
</dbReference>
<dbReference type="PANTHER" id="PTHR43283">
    <property type="entry name" value="BETA-LACTAMASE-RELATED"/>
    <property type="match status" value="1"/>
</dbReference>
<evidence type="ECO:0000259" key="2">
    <source>
        <dbReference type="Pfam" id="PF00144"/>
    </source>
</evidence>
<keyword evidence="1" id="KW-0378">Hydrolase</keyword>
<dbReference type="InterPro" id="IPR012338">
    <property type="entry name" value="Beta-lactam/transpept-like"/>
</dbReference>
<dbReference type="AlphaFoldDB" id="A0A918C9Z5"/>
<dbReference type="Proteomes" id="UP000603865">
    <property type="component" value="Unassembled WGS sequence"/>
</dbReference>